<protein>
    <recommendedName>
        <fullName evidence="1">Pyrroline-5-carboxylate reductase catalytic N-terminal domain-containing protein</fullName>
    </recommendedName>
</protein>
<dbReference type="InterPro" id="IPR028939">
    <property type="entry name" value="P5C_Rdtase_cat_N"/>
</dbReference>
<proteinExistence type="predicted"/>
<feature type="domain" description="Pyrroline-5-carboxylate reductase catalytic N-terminal" evidence="1">
    <location>
        <begin position="4"/>
        <end position="76"/>
    </location>
</feature>
<dbReference type="EMBL" id="BARW01000686">
    <property type="protein sequence ID" value="GAI67842.1"/>
    <property type="molecule type" value="Genomic_DNA"/>
</dbReference>
<accession>X1QH74</accession>
<dbReference type="Pfam" id="PF03807">
    <property type="entry name" value="F420_oxidored"/>
    <property type="match status" value="1"/>
</dbReference>
<gene>
    <name evidence="2" type="ORF">S12H4_02687</name>
</gene>
<organism evidence="2">
    <name type="scientific">marine sediment metagenome</name>
    <dbReference type="NCBI Taxonomy" id="412755"/>
    <lineage>
        <taxon>unclassified sequences</taxon>
        <taxon>metagenomes</taxon>
        <taxon>ecological metagenomes</taxon>
    </lineage>
</organism>
<evidence type="ECO:0000313" key="2">
    <source>
        <dbReference type="EMBL" id="GAI67842.1"/>
    </source>
</evidence>
<feature type="non-terminal residue" evidence="2">
    <location>
        <position position="77"/>
    </location>
</feature>
<dbReference type="AlphaFoldDB" id="X1QH74"/>
<evidence type="ECO:0000259" key="1">
    <source>
        <dbReference type="Pfam" id="PF03807"/>
    </source>
</evidence>
<dbReference type="PANTHER" id="PTHR40459:SF1">
    <property type="entry name" value="CONSERVED HYPOTHETICAL ALANINE AND LEUCINE RICH PROTEIN"/>
    <property type="match status" value="1"/>
</dbReference>
<dbReference type="InterPro" id="IPR036291">
    <property type="entry name" value="NAD(P)-bd_dom_sf"/>
</dbReference>
<name>X1QH74_9ZZZZ</name>
<dbReference type="Gene3D" id="3.40.50.720">
    <property type="entry name" value="NAD(P)-binding Rossmann-like Domain"/>
    <property type="match status" value="1"/>
</dbReference>
<sequence length="77" mass="8543">MRKRVVFIGAGKVAWYLSHALHKYGYIISGISSRKKSSAKKLASRFGAKFTSQPEDIVKNADIIFITTPDSEIKNVA</sequence>
<dbReference type="PANTHER" id="PTHR40459">
    <property type="entry name" value="CONSERVED HYPOTHETICAL ALANINE AND LEUCINE RICH PROTEIN"/>
    <property type="match status" value="1"/>
</dbReference>
<dbReference type="SUPFAM" id="SSF51735">
    <property type="entry name" value="NAD(P)-binding Rossmann-fold domains"/>
    <property type="match status" value="1"/>
</dbReference>
<comment type="caution">
    <text evidence="2">The sequence shown here is derived from an EMBL/GenBank/DDBJ whole genome shotgun (WGS) entry which is preliminary data.</text>
</comment>
<reference evidence="2" key="1">
    <citation type="journal article" date="2014" name="Front. Microbiol.">
        <title>High frequency of phylogenetically diverse reductive dehalogenase-homologous genes in deep subseafloor sedimentary metagenomes.</title>
        <authorList>
            <person name="Kawai M."/>
            <person name="Futagami T."/>
            <person name="Toyoda A."/>
            <person name="Takaki Y."/>
            <person name="Nishi S."/>
            <person name="Hori S."/>
            <person name="Arai W."/>
            <person name="Tsubouchi T."/>
            <person name="Morono Y."/>
            <person name="Uchiyama I."/>
            <person name="Ito T."/>
            <person name="Fujiyama A."/>
            <person name="Inagaki F."/>
            <person name="Takami H."/>
        </authorList>
    </citation>
    <scope>NUCLEOTIDE SEQUENCE</scope>
    <source>
        <strain evidence="2">Expedition CK06-06</strain>
    </source>
</reference>